<name>A0AAD8MC20_9APIA</name>
<dbReference type="InterPro" id="IPR057566">
    <property type="entry name" value="TPR_TTI1_N"/>
</dbReference>
<dbReference type="PANTHER" id="PTHR18460">
    <property type="entry name" value="TEL2 INTERACTING PROTEIN 1 TTI1 FAMILY MEMBER"/>
    <property type="match status" value="1"/>
</dbReference>
<gene>
    <name evidence="3" type="ORF">POM88_042838</name>
</gene>
<reference evidence="3" key="2">
    <citation type="submission" date="2023-05" db="EMBL/GenBank/DDBJ databases">
        <authorList>
            <person name="Schelkunov M.I."/>
        </authorList>
    </citation>
    <scope>NUCLEOTIDE SEQUENCE</scope>
    <source>
        <strain evidence="3">Hsosn_3</strain>
        <tissue evidence="3">Leaf</tissue>
    </source>
</reference>
<dbReference type="Pfam" id="PF24181">
    <property type="entry name" value="TPR_TTI1_C"/>
    <property type="match status" value="1"/>
</dbReference>
<dbReference type="GO" id="GO:0005737">
    <property type="term" value="C:cytoplasm"/>
    <property type="evidence" value="ECO:0007669"/>
    <property type="project" value="TreeGrafter"/>
</dbReference>
<dbReference type="EMBL" id="JAUIZM010000009">
    <property type="protein sequence ID" value="KAK1367277.1"/>
    <property type="molecule type" value="Genomic_DNA"/>
</dbReference>
<dbReference type="InterPro" id="IPR057567">
    <property type="entry name" value="TPR_TTI1_C"/>
</dbReference>
<sequence length="1388" mass="153374">MEEQFETEESSQINFSELKHLCLQLLELLQNPRKDSNTLSQLHRLLLRSPRQSLQPFFDYTLFPLLLLLDRAVECRSKVDSDNSKGPLTVSDSVAEGVLKCLEELLRKCQIGSLDQMVIVLKKLTNGAILSPSEAAEEFRGGVLRCFRALLLSLHMCSKKSCSCKKIIGWPALSKRSELQSAISQDTNYDSEQECLLAFLQSQTASAAVGHWLSLLLKASDTEAGRGQLGSAQLRAEAIFTLRILVAKVGTADALAFFAPGVVSQFGKVLHVAKAMISGAAGSAESLDQAIRGLAEFLMIVLEDNADLFSLDETVNGTAGVHSSKKKSPQSILEDLRHLPVNSIDQSQIVVKDLKHVVVGGSVPELEHKNKGTKSQETVLGTLHVDRTKDWILKTSAHVDKLLSATFPNLCVHPAQKVRKALLAAIEGLLSRCYYTLKESRLVFLECLFVLVCDDFEEVSEAAQVFLGDQFSSRGKHDIKHDVAQIFSRLMKKLPNVVLGSEEALAISHAQKLLVLIYFSGPRLVKDHLLQSPVTAAQFLDSFALCLGQNSAFAGSLQNLMLARPSSTGYLHSIAEMKAVNSFNIDDKSIKQTFSSKEPKFLGAQNKKPVNTFENVHNEVELPRVPPWFVHVGSHKLYQTLARILRLVGLSLVADSRSEASLSVVADIPLGYLRKLVSEIRTKSYSTESWKSWYLRTGSGRLVRQASVAACILNEMIYGLSDQAMDAFSKMFHMVSIRWEEADGNTMVDDHTMQQGRVGHTGPDESVWRFCQKDGRSHLIDCVGSVLHEYLSSEIWDLPSAKQDFVEPSDIEDGDITLHFFHDNAMMHQERYSFLHFVVIDGIGIFNMCLGGDFTSCGFLHSSLYVLLENLICSDFQTRSAADAVLHVIAATSGYPTVGHLVVDNSDYIIDFVCQQLRHLDLNPHVPSVLAAMLSYIGAAHNILPLLEEPMRSVSLELEILGRHQHPELTVPFLKAVAEIVKASNREAVTLCSQAESYLEVVKSKKSTMEKEIKCGLECSVSHDHNNIGAASVDCEKQNGDIVNNVDAYMEEVESTLVTLNDFRRYRRTVGSIVGSCVTAVTPLLISSMQVASLVALDIVEDCIMALAKVEAAYKHEKQTMGVIEEIVELYSRYDLKDALDADGDLADENRLLPAMNKIWPFLVSCFKSGNQLAVRKCSAVISSSVQVCGGDFFSRRFYTDGGHFWKLLNTSPFKKKPISKQEKTPLQLPYRSTPMVSENSMAEVSDLKVQVAVLNMIGDISQNKRSASALDAVLKKVSGIVVGIACSGVTGLRDASINALAGLASIDPDLIWLLLADVYYSTKKNTQPQPTADFPEIHQILPPPPSTKSYLYVHYGGQSYGFDIDFSSVEILFKKLRSQVFISQFYI</sequence>
<feature type="domain" description="TTI1 C-terminal TPR" evidence="2">
    <location>
        <begin position="1094"/>
        <end position="1313"/>
    </location>
</feature>
<accession>A0AAD8MC20</accession>
<dbReference type="PANTHER" id="PTHR18460:SF3">
    <property type="entry name" value="TELO2-INTERACTING PROTEIN 1 HOMOLOG"/>
    <property type="match status" value="1"/>
</dbReference>
<dbReference type="InterPro" id="IPR016024">
    <property type="entry name" value="ARM-type_fold"/>
</dbReference>
<protein>
    <submittedName>
        <fullName evidence="3">TELO2-interacting protein 1</fullName>
    </submittedName>
</protein>
<dbReference type="Proteomes" id="UP001237642">
    <property type="component" value="Unassembled WGS sequence"/>
</dbReference>
<dbReference type="Pfam" id="PF21547">
    <property type="entry name" value="TTI1"/>
    <property type="match status" value="1"/>
</dbReference>
<keyword evidence="4" id="KW-1185">Reference proteome</keyword>
<dbReference type="Pfam" id="PF24173">
    <property type="entry name" value="TPR_TTI1_N"/>
    <property type="match status" value="2"/>
</dbReference>
<dbReference type="SUPFAM" id="SSF48371">
    <property type="entry name" value="ARM repeat"/>
    <property type="match status" value="1"/>
</dbReference>
<evidence type="ECO:0000313" key="3">
    <source>
        <dbReference type="EMBL" id="KAK1367277.1"/>
    </source>
</evidence>
<feature type="domain" description="TTI1 N-terminal TPR" evidence="1">
    <location>
        <begin position="201"/>
        <end position="455"/>
    </location>
</feature>
<dbReference type="InterPro" id="IPR052587">
    <property type="entry name" value="TELO2-interacting_protein_1"/>
</dbReference>
<organism evidence="3 4">
    <name type="scientific">Heracleum sosnowskyi</name>
    <dbReference type="NCBI Taxonomy" id="360622"/>
    <lineage>
        <taxon>Eukaryota</taxon>
        <taxon>Viridiplantae</taxon>
        <taxon>Streptophyta</taxon>
        <taxon>Embryophyta</taxon>
        <taxon>Tracheophyta</taxon>
        <taxon>Spermatophyta</taxon>
        <taxon>Magnoliopsida</taxon>
        <taxon>eudicotyledons</taxon>
        <taxon>Gunneridae</taxon>
        <taxon>Pentapetalae</taxon>
        <taxon>asterids</taxon>
        <taxon>campanulids</taxon>
        <taxon>Apiales</taxon>
        <taxon>Apiaceae</taxon>
        <taxon>Apioideae</taxon>
        <taxon>apioid superclade</taxon>
        <taxon>Tordylieae</taxon>
        <taxon>Tordyliinae</taxon>
        <taxon>Heracleum</taxon>
    </lineage>
</organism>
<evidence type="ECO:0000313" key="4">
    <source>
        <dbReference type="Proteomes" id="UP001237642"/>
    </source>
</evidence>
<evidence type="ECO:0000259" key="1">
    <source>
        <dbReference type="Pfam" id="PF24173"/>
    </source>
</evidence>
<evidence type="ECO:0000259" key="2">
    <source>
        <dbReference type="Pfam" id="PF24181"/>
    </source>
</evidence>
<dbReference type="InterPro" id="IPR049362">
    <property type="entry name" value="TTI1_rpt"/>
</dbReference>
<reference evidence="3" key="1">
    <citation type="submission" date="2023-02" db="EMBL/GenBank/DDBJ databases">
        <title>Genome of toxic invasive species Heracleum sosnowskyi carries increased number of genes despite the absence of recent whole-genome duplications.</title>
        <authorList>
            <person name="Schelkunov M."/>
            <person name="Shtratnikova V."/>
            <person name="Makarenko M."/>
            <person name="Klepikova A."/>
            <person name="Omelchenko D."/>
            <person name="Novikova G."/>
            <person name="Obukhova E."/>
            <person name="Bogdanov V."/>
            <person name="Penin A."/>
            <person name="Logacheva M."/>
        </authorList>
    </citation>
    <scope>NUCLEOTIDE SEQUENCE</scope>
    <source>
        <strain evidence="3">Hsosn_3</strain>
        <tissue evidence="3">Leaf</tissue>
    </source>
</reference>
<proteinExistence type="predicted"/>
<comment type="caution">
    <text evidence="3">The sequence shown here is derived from an EMBL/GenBank/DDBJ whole genome shotgun (WGS) entry which is preliminary data.</text>
</comment>
<feature type="domain" description="TTI1 N-terminal TPR" evidence="1">
    <location>
        <begin position="15"/>
        <end position="155"/>
    </location>
</feature>